<keyword evidence="4 9" id="KW-0812">Transmembrane</keyword>
<evidence type="ECO:0000313" key="11">
    <source>
        <dbReference type="Proteomes" id="UP000472263"/>
    </source>
</evidence>
<evidence type="ECO:0000256" key="6">
    <source>
        <dbReference type="ARBA" id="ARBA00022824"/>
    </source>
</evidence>
<dbReference type="GeneTree" id="ENSGT00940000156478"/>
<dbReference type="InterPro" id="IPR006639">
    <property type="entry name" value="Preselin/SPP"/>
</dbReference>
<evidence type="ECO:0000256" key="4">
    <source>
        <dbReference type="ARBA" id="ARBA00022692"/>
    </source>
</evidence>
<feature type="transmembrane region" description="Helical" evidence="9">
    <location>
        <begin position="254"/>
        <end position="273"/>
    </location>
</feature>
<reference evidence="10" key="2">
    <citation type="submission" date="2025-08" db="UniProtKB">
        <authorList>
            <consortium name="Ensembl"/>
        </authorList>
    </citation>
    <scope>IDENTIFICATION</scope>
</reference>
<feature type="transmembrane region" description="Helical" evidence="9">
    <location>
        <begin position="285"/>
        <end position="308"/>
    </location>
</feature>
<dbReference type="PANTHER" id="PTHR12174">
    <property type="entry name" value="SIGNAL PEPTIDE PEPTIDASE"/>
    <property type="match status" value="1"/>
</dbReference>
<evidence type="ECO:0000256" key="7">
    <source>
        <dbReference type="ARBA" id="ARBA00022989"/>
    </source>
</evidence>
<feature type="transmembrane region" description="Helical" evidence="9">
    <location>
        <begin position="29"/>
        <end position="51"/>
    </location>
</feature>
<feature type="transmembrane region" description="Helical" evidence="9">
    <location>
        <begin position="205"/>
        <end position="229"/>
    </location>
</feature>
<dbReference type="GO" id="GO:0042500">
    <property type="term" value="F:aspartic endopeptidase activity, intramembrane cleaving"/>
    <property type="evidence" value="ECO:0007669"/>
    <property type="project" value="InterPro"/>
</dbReference>
<keyword evidence="7 9" id="KW-1133">Transmembrane helix</keyword>
<comment type="similarity">
    <text evidence="3">Belongs to the peptidase A22B family.</text>
</comment>
<feature type="transmembrane region" description="Helical" evidence="9">
    <location>
        <begin position="180"/>
        <end position="198"/>
    </location>
</feature>
<name>A0A667XLE6_9TELE</name>
<dbReference type="Ensembl" id="ENSMMDT00005015465.1">
    <property type="protein sequence ID" value="ENSMMDP00005015058.1"/>
    <property type="gene ID" value="ENSMMDG00005006202.1"/>
</dbReference>
<evidence type="ECO:0000256" key="5">
    <source>
        <dbReference type="ARBA" id="ARBA00022801"/>
    </source>
</evidence>
<feature type="transmembrane region" description="Helical" evidence="9">
    <location>
        <begin position="95"/>
        <end position="113"/>
    </location>
</feature>
<evidence type="ECO:0000256" key="8">
    <source>
        <dbReference type="ARBA" id="ARBA00023136"/>
    </source>
</evidence>
<dbReference type="AlphaFoldDB" id="A0A667XLE6"/>
<reference evidence="10" key="1">
    <citation type="submission" date="2019-06" db="EMBL/GenBank/DDBJ databases">
        <authorList>
            <consortium name="Wellcome Sanger Institute Data Sharing"/>
        </authorList>
    </citation>
    <scope>NUCLEOTIDE SEQUENCE [LARGE SCALE GENOMIC DNA]</scope>
</reference>
<keyword evidence="8 9" id="KW-0472">Membrane</keyword>
<comment type="subcellular location">
    <subcellularLocation>
        <location evidence="2">Endoplasmic reticulum membrane</location>
        <topology evidence="2">Multi-pass membrane protein</topology>
    </subcellularLocation>
    <subcellularLocation>
        <location evidence="1">Membrane</location>
        <topology evidence="1">Multi-pass membrane protein</topology>
        <orientation evidence="1">Lumenal side</orientation>
    </subcellularLocation>
</comment>
<keyword evidence="11" id="KW-1185">Reference proteome</keyword>
<keyword evidence="5" id="KW-0378">Hydrolase</keyword>
<evidence type="ECO:0000256" key="2">
    <source>
        <dbReference type="ARBA" id="ARBA00004477"/>
    </source>
</evidence>
<dbReference type="InterPro" id="IPR007369">
    <property type="entry name" value="Peptidase_A22B_SPP"/>
</dbReference>
<proteinExistence type="inferred from homology"/>
<evidence type="ECO:0000256" key="1">
    <source>
        <dbReference type="ARBA" id="ARBA00004366"/>
    </source>
</evidence>
<dbReference type="Pfam" id="PF04258">
    <property type="entry name" value="Peptidase_A22B"/>
    <property type="match status" value="1"/>
</dbReference>
<organism evidence="10 11">
    <name type="scientific">Myripristis murdjan</name>
    <name type="common">pinecone soldierfish</name>
    <dbReference type="NCBI Taxonomy" id="586833"/>
    <lineage>
        <taxon>Eukaryota</taxon>
        <taxon>Metazoa</taxon>
        <taxon>Chordata</taxon>
        <taxon>Craniata</taxon>
        <taxon>Vertebrata</taxon>
        <taxon>Euteleostomi</taxon>
        <taxon>Actinopterygii</taxon>
        <taxon>Neopterygii</taxon>
        <taxon>Teleostei</taxon>
        <taxon>Neoteleostei</taxon>
        <taxon>Acanthomorphata</taxon>
        <taxon>Holocentriformes</taxon>
        <taxon>Holocentridae</taxon>
        <taxon>Myripristis</taxon>
    </lineage>
</organism>
<dbReference type="PANTHER" id="PTHR12174:SF23">
    <property type="entry name" value="MINOR HISTOCOMPATIBILITY ANTIGEN H13"/>
    <property type="match status" value="1"/>
</dbReference>
<dbReference type="GO" id="GO:0098553">
    <property type="term" value="C:lumenal side of endoplasmic reticulum membrane"/>
    <property type="evidence" value="ECO:0007669"/>
    <property type="project" value="TreeGrafter"/>
</dbReference>
<reference evidence="10" key="3">
    <citation type="submission" date="2025-09" db="UniProtKB">
        <authorList>
            <consortium name="Ensembl"/>
        </authorList>
    </citation>
    <scope>IDENTIFICATION</scope>
</reference>
<feature type="transmembrane region" description="Helical" evidence="9">
    <location>
        <begin position="314"/>
        <end position="332"/>
    </location>
</feature>
<feature type="transmembrane region" description="Helical" evidence="9">
    <location>
        <begin position="71"/>
        <end position="89"/>
    </location>
</feature>
<evidence type="ECO:0000313" key="10">
    <source>
        <dbReference type="Ensembl" id="ENSMMDP00005015058.1"/>
    </source>
</evidence>
<dbReference type="SMART" id="SM00730">
    <property type="entry name" value="PSN"/>
    <property type="match status" value="1"/>
</dbReference>
<gene>
    <name evidence="10" type="primary">HM13</name>
    <name evidence="10" type="synonym">hm13</name>
</gene>
<dbReference type="GO" id="GO:0033619">
    <property type="term" value="P:membrane protein proteolysis"/>
    <property type="evidence" value="ECO:0007669"/>
    <property type="project" value="TreeGrafter"/>
</dbReference>
<accession>A0A667XLE6</accession>
<keyword evidence="6" id="KW-0256">Endoplasmic reticulum</keyword>
<dbReference type="GO" id="GO:0098554">
    <property type="term" value="C:cytoplasmic side of endoplasmic reticulum membrane"/>
    <property type="evidence" value="ECO:0007669"/>
    <property type="project" value="TreeGrafter"/>
</dbReference>
<sequence>MRNTPLSLQVSLFALNATAKFVATPEGTALAYGSLVFMALLPIFFGALRSVSCSKSKNSADMPETITSRDAARFPIIASCTLFGLYLFFKVFSQEYINLLLSVYFFVLGILALSHTMSPLMCRVFPSSLPNKQYQLLFTQGSGDSKEEIVNYEFDTKNLVCLLISSVVGVWYLLKKHWIANNLFGLAFALNGVELLHLNNVSTGCILLGGLFVYDVFWVFGTNVMVTVAKSFEAPIKLVFPQDLLEKGLEASNFAMLGLGDIVIPGIFIALLLRFDVSLKKNSRTYFYSSFLAYIFGLGLTIFVMHTFKHAQPALLYLVPACVGFPVIVALFKGELTEMFRWVTMTTRTITDVGVSRRGRVQTWACPLDPVRSHGGEGKHPRGYTVYAQILLTNSQFLFLDL</sequence>
<evidence type="ECO:0000256" key="9">
    <source>
        <dbReference type="SAM" id="Phobius"/>
    </source>
</evidence>
<protein>
    <submittedName>
        <fullName evidence="10">Histocompatibility (minor) 13</fullName>
    </submittedName>
</protein>
<dbReference type="GO" id="GO:0006465">
    <property type="term" value="P:signal peptide processing"/>
    <property type="evidence" value="ECO:0007669"/>
    <property type="project" value="TreeGrafter"/>
</dbReference>
<dbReference type="Proteomes" id="UP000472263">
    <property type="component" value="Chromosome 7"/>
</dbReference>
<evidence type="ECO:0000256" key="3">
    <source>
        <dbReference type="ARBA" id="ARBA00006859"/>
    </source>
</evidence>